<keyword evidence="2" id="KW-1185">Reference proteome</keyword>
<accession>A0A8J3LJ61</accession>
<name>A0A8J3LJ61_9ACTN</name>
<sequence>MTTYHAEKRVNHDVTDAFAYLADPANLPDYFPRITSARKVGPDLVQTTAAVDTDGDGKPERVSGEAWFHADEAAHEITWGSPEHSEYHGSLKVTPAGDDTTLLSLQLDAADEHPGIQHALDEALDSIAHELAAHSGG</sequence>
<proteinExistence type="predicted"/>
<dbReference type="InterPro" id="IPR019587">
    <property type="entry name" value="Polyketide_cyclase/dehydratase"/>
</dbReference>
<dbReference type="SUPFAM" id="SSF55961">
    <property type="entry name" value="Bet v1-like"/>
    <property type="match status" value="1"/>
</dbReference>
<reference evidence="1" key="1">
    <citation type="submission" date="2021-01" db="EMBL/GenBank/DDBJ databases">
        <title>Whole genome shotgun sequence of Catellatospora methionotrophica NBRC 14553.</title>
        <authorList>
            <person name="Komaki H."/>
            <person name="Tamura T."/>
        </authorList>
    </citation>
    <scope>NUCLEOTIDE SEQUENCE</scope>
    <source>
        <strain evidence="1">NBRC 14553</strain>
    </source>
</reference>
<dbReference type="Pfam" id="PF10604">
    <property type="entry name" value="Polyketide_cyc2"/>
    <property type="match status" value="1"/>
</dbReference>
<dbReference type="AlphaFoldDB" id="A0A8J3LJ61"/>
<evidence type="ECO:0000313" key="2">
    <source>
        <dbReference type="Proteomes" id="UP000660339"/>
    </source>
</evidence>
<organism evidence="1 2">
    <name type="scientific">Catellatospora methionotrophica</name>
    <dbReference type="NCBI Taxonomy" id="121620"/>
    <lineage>
        <taxon>Bacteria</taxon>
        <taxon>Bacillati</taxon>
        <taxon>Actinomycetota</taxon>
        <taxon>Actinomycetes</taxon>
        <taxon>Micromonosporales</taxon>
        <taxon>Micromonosporaceae</taxon>
        <taxon>Catellatospora</taxon>
    </lineage>
</organism>
<dbReference type="InterPro" id="IPR023393">
    <property type="entry name" value="START-like_dom_sf"/>
</dbReference>
<dbReference type="Gene3D" id="3.30.530.20">
    <property type="match status" value="1"/>
</dbReference>
<dbReference type="EMBL" id="BONJ01000028">
    <property type="protein sequence ID" value="GIG16584.1"/>
    <property type="molecule type" value="Genomic_DNA"/>
</dbReference>
<comment type="caution">
    <text evidence="1">The sequence shown here is derived from an EMBL/GenBank/DDBJ whole genome shotgun (WGS) entry which is preliminary data.</text>
</comment>
<dbReference type="CDD" id="cd07812">
    <property type="entry name" value="SRPBCC"/>
    <property type="match status" value="1"/>
</dbReference>
<protein>
    <recommendedName>
        <fullName evidence="3">Polyketide cyclase / dehydrase and lipid transport</fullName>
    </recommendedName>
</protein>
<dbReference type="RefSeq" id="WP_166378871.1">
    <property type="nucleotide sequence ID" value="NZ_BAAATT010000005.1"/>
</dbReference>
<evidence type="ECO:0008006" key="3">
    <source>
        <dbReference type="Google" id="ProtNLM"/>
    </source>
</evidence>
<gene>
    <name evidence="1" type="ORF">Cme02nite_49160</name>
</gene>
<evidence type="ECO:0000313" key="1">
    <source>
        <dbReference type="EMBL" id="GIG16584.1"/>
    </source>
</evidence>
<dbReference type="Proteomes" id="UP000660339">
    <property type="component" value="Unassembled WGS sequence"/>
</dbReference>